<name>A0A450URZ1_9GAMM</name>
<dbReference type="AlphaFoldDB" id="A0A450URZ1"/>
<dbReference type="EMBL" id="CAADFJ010000069">
    <property type="protein sequence ID" value="VFK01578.1"/>
    <property type="molecule type" value="Genomic_DNA"/>
</dbReference>
<evidence type="ECO:0000313" key="2">
    <source>
        <dbReference type="EMBL" id="VFJ95332.1"/>
    </source>
</evidence>
<evidence type="ECO:0000313" key="1">
    <source>
        <dbReference type="EMBL" id="VFJ94466.1"/>
    </source>
</evidence>
<reference evidence="2" key="1">
    <citation type="submission" date="2019-02" db="EMBL/GenBank/DDBJ databases">
        <authorList>
            <person name="Gruber-Vodicka R. H."/>
            <person name="Seah K. B. B."/>
        </authorList>
    </citation>
    <scope>NUCLEOTIDE SEQUENCE</scope>
    <source>
        <strain evidence="3">BECK_SA2B12</strain>
        <strain evidence="1">BECK_SA2B15</strain>
        <strain evidence="2">BECK_SA2B20</strain>
    </source>
</reference>
<gene>
    <name evidence="1" type="ORF">BECKH772A_GA0070896_100723</name>
    <name evidence="2" type="ORF">BECKH772B_GA0070898_100753</name>
    <name evidence="3" type="ORF">BECKH772C_GA0070978_100693</name>
</gene>
<evidence type="ECO:0000313" key="3">
    <source>
        <dbReference type="EMBL" id="VFK01578.1"/>
    </source>
</evidence>
<accession>A0A450URZ1</accession>
<dbReference type="EMBL" id="CAADFG010000072">
    <property type="protein sequence ID" value="VFJ94466.1"/>
    <property type="molecule type" value="Genomic_DNA"/>
</dbReference>
<organism evidence="2">
    <name type="scientific">Candidatus Kentrum eta</name>
    <dbReference type="NCBI Taxonomy" id="2126337"/>
    <lineage>
        <taxon>Bacteria</taxon>
        <taxon>Pseudomonadati</taxon>
        <taxon>Pseudomonadota</taxon>
        <taxon>Gammaproteobacteria</taxon>
        <taxon>Candidatus Kentrum</taxon>
    </lineage>
</organism>
<dbReference type="EMBL" id="CAADFI010000075">
    <property type="protein sequence ID" value="VFJ95332.1"/>
    <property type="molecule type" value="Genomic_DNA"/>
</dbReference>
<sequence>MNEYGSAFRYRDTGLCRKCCGTARYGPTPPDISIMTISAPSLPMARSKLLDEKQPFGLRWFL</sequence>
<protein>
    <submittedName>
        <fullName evidence="2">Uncharacterized protein</fullName>
    </submittedName>
</protein>
<proteinExistence type="predicted"/>